<sequence length="77" mass="9242">MEISNFLQVDQAEEKRLDLVTTKQEYITKEYDFDIDMQSKQRSSLLSVNSTTRDFPRKRHFEELGIETQNDKKRIKT</sequence>
<dbReference type="Proteomes" id="UP000684084">
    <property type="component" value="Unassembled WGS sequence"/>
</dbReference>
<protein>
    <submittedName>
        <fullName evidence="1">Uncharacterized protein</fullName>
    </submittedName>
</protein>
<name>A0A916ECQ9_9GLOM</name>
<evidence type="ECO:0000313" key="2">
    <source>
        <dbReference type="Proteomes" id="UP000684084"/>
    </source>
</evidence>
<organism evidence="1 2">
    <name type="scientific">Rhizophagus irregularis</name>
    <dbReference type="NCBI Taxonomy" id="588596"/>
    <lineage>
        <taxon>Eukaryota</taxon>
        <taxon>Fungi</taxon>
        <taxon>Fungi incertae sedis</taxon>
        <taxon>Mucoromycota</taxon>
        <taxon>Glomeromycotina</taxon>
        <taxon>Glomeromycetes</taxon>
        <taxon>Glomerales</taxon>
        <taxon>Glomeraceae</taxon>
        <taxon>Rhizophagus</taxon>
    </lineage>
</organism>
<dbReference type="OrthoDB" id="2374376at2759"/>
<proteinExistence type="predicted"/>
<accession>A0A916ECQ9</accession>
<dbReference type="AlphaFoldDB" id="A0A916ECQ9"/>
<reference evidence="1" key="1">
    <citation type="submission" date="2020-05" db="EMBL/GenBank/DDBJ databases">
        <authorList>
            <person name="Rincon C."/>
            <person name="Sanders R I."/>
            <person name="Robbins C."/>
            <person name="Chaturvedi A."/>
        </authorList>
    </citation>
    <scope>NUCLEOTIDE SEQUENCE</scope>
    <source>
        <strain evidence="1">CHB12</strain>
    </source>
</reference>
<gene>
    <name evidence="1" type="ORF">CHRIB12_LOCUS15762</name>
</gene>
<evidence type="ECO:0000313" key="1">
    <source>
        <dbReference type="EMBL" id="CAB5377428.1"/>
    </source>
</evidence>
<comment type="caution">
    <text evidence="1">The sequence shown here is derived from an EMBL/GenBank/DDBJ whole genome shotgun (WGS) entry which is preliminary data.</text>
</comment>
<dbReference type="EMBL" id="CAGKOT010000037">
    <property type="protein sequence ID" value="CAB5377428.1"/>
    <property type="molecule type" value="Genomic_DNA"/>
</dbReference>